<evidence type="ECO:0000313" key="2">
    <source>
        <dbReference type="Proteomes" id="UP000053097"/>
    </source>
</evidence>
<keyword evidence="2" id="KW-1185">Reference proteome</keyword>
<reference evidence="1 2" key="1">
    <citation type="journal article" date="2014" name="Curr. Biol.">
        <title>The genome of the clonal raider ant Cerapachys biroi.</title>
        <authorList>
            <person name="Oxley P.R."/>
            <person name="Ji L."/>
            <person name="Fetter-Pruneda I."/>
            <person name="McKenzie S.K."/>
            <person name="Li C."/>
            <person name="Hu H."/>
            <person name="Zhang G."/>
            <person name="Kronauer D.J."/>
        </authorList>
    </citation>
    <scope>NUCLEOTIDE SEQUENCE [LARGE SCALE GENOMIC DNA]</scope>
</reference>
<dbReference type="EMBL" id="KK107135">
    <property type="protein sequence ID" value="EZA58022.1"/>
    <property type="molecule type" value="Genomic_DNA"/>
</dbReference>
<proteinExistence type="predicted"/>
<protein>
    <submittedName>
        <fullName evidence="1">Uncharacterized protein</fullName>
    </submittedName>
</protein>
<dbReference type="Proteomes" id="UP000053097">
    <property type="component" value="Unassembled WGS sequence"/>
</dbReference>
<name>A0A026WPN9_OOCBI</name>
<organism evidence="1 2">
    <name type="scientific">Ooceraea biroi</name>
    <name type="common">Clonal raider ant</name>
    <name type="synonym">Cerapachys biroi</name>
    <dbReference type="NCBI Taxonomy" id="2015173"/>
    <lineage>
        <taxon>Eukaryota</taxon>
        <taxon>Metazoa</taxon>
        <taxon>Ecdysozoa</taxon>
        <taxon>Arthropoda</taxon>
        <taxon>Hexapoda</taxon>
        <taxon>Insecta</taxon>
        <taxon>Pterygota</taxon>
        <taxon>Neoptera</taxon>
        <taxon>Endopterygota</taxon>
        <taxon>Hymenoptera</taxon>
        <taxon>Apocrita</taxon>
        <taxon>Aculeata</taxon>
        <taxon>Formicoidea</taxon>
        <taxon>Formicidae</taxon>
        <taxon>Dorylinae</taxon>
        <taxon>Ooceraea</taxon>
    </lineage>
</organism>
<dbReference type="AlphaFoldDB" id="A0A026WPN9"/>
<gene>
    <name evidence="1" type="ORF">X777_01403</name>
</gene>
<evidence type="ECO:0000313" key="1">
    <source>
        <dbReference type="EMBL" id="EZA58022.1"/>
    </source>
</evidence>
<accession>A0A026WPN9</accession>
<sequence length="71" mass="7895">MTLEKVFDFVTVGRRPLPGPWTRSFALFSVSITHASLGKPPVKTRPVTESTYFHEASVTSVVYESKITPIV</sequence>